<protein>
    <submittedName>
        <fullName evidence="2">Ferritin-like domain-containing protein</fullName>
    </submittedName>
</protein>
<name>A0ABW1SZU7_9ACTN</name>
<dbReference type="InterPro" id="IPR029447">
    <property type="entry name" value="DUF4439"/>
</dbReference>
<keyword evidence="3" id="KW-1185">Reference proteome</keyword>
<dbReference type="SUPFAM" id="SSF47240">
    <property type="entry name" value="Ferritin-like"/>
    <property type="match status" value="1"/>
</dbReference>
<evidence type="ECO:0000313" key="2">
    <source>
        <dbReference type="EMBL" id="MFC6237928.1"/>
    </source>
</evidence>
<organism evidence="2 3">
    <name type="scientific">Longivirga aurantiaca</name>
    <dbReference type="NCBI Taxonomy" id="1837743"/>
    <lineage>
        <taxon>Bacteria</taxon>
        <taxon>Bacillati</taxon>
        <taxon>Actinomycetota</taxon>
        <taxon>Actinomycetes</taxon>
        <taxon>Sporichthyales</taxon>
        <taxon>Sporichthyaceae</taxon>
        <taxon>Longivirga</taxon>
    </lineage>
</organism>
<dbReference type="InterPro" id="IPR009078">
    <property type="entry name" value="Ferritin-like_SF"/>
</dbReference>
<comment type="caution">
    <text evidence="2">The sequence shown here is derived from an EMBL/GenBank/DDBJ whole genome shotgun (WGS) entry which is preliminary data.</text>
</comment>
<dbReference type="InterPro" id="IPR012347">
    <property type="entry name" value="Ferritin-like"/>
</dbReference>
<dbReference type="Gene3D" id="1.20.1260.10">
    <property type="match status" value="1"/>
</dbReference>
<dbReference type="Pfam" id="PF14530">
    <property type="entry name" value="DUF4439"/>
    <property type="match status" value="1"/>
</dbReference>
<proteinExistence type="predicted"/>
<dbReference type="Proteomes" id="UP001596138">
    <property type="component" value="Unassembled WGS sequence"/>
</dbReference>
<dbReference type="RefSeq" id="WP_386765672.1">
    <property type="nucleotide sequence ID" value="NZ_JBHSTI010000008.1"/>
</dbReference>
<dbReference type="EMBL" id="JBHSTI010000008">
    <property type="protein sequence ID" value="MFC6237928.1"/>
    <property type="molecule type" value="Genomic_DNA"/>
</dbReference>
<feature type="domain" description="DUF4439" evidence="1">
    <location>
        <begin position="17"/>
        <end position="135"/>
    </location>
</feature>
<gene>
    <name evidence="2" type="ORF">ACFQGU_08565</name>
</gene>
<reference evidence="3" key="1">
    <citation type="journal article" date="2019" name="Int. J. Syst. Evol. Microbiol.">
        <title>The Global Catalogue of Microorganisms (GCM) 10K type strain sequencing project: providing services to taxonomists for standard genome sequencing and annotation.</title>
        <authorList>
            <consortium name="The Broad Institute Genomics Platform"/>
            <consortium name="The Broad Institute Genome Sequencing Center for Infectious Disease"/>
            <person name="Wu L."/>
            <person name="Ma J."/>
        </authorList>
    </citation>
    <scope>NUCLEOTIDE SEQUENCE [LARGE SCALE GENOMIC DNA]</scope>
    <source>
        <strain evidence="3">CGMCC 4.7317</strain>
    </source>
</reference>
<evidence type="ECO:0000259" key="1">
    <source>
        <dbReference type="Pfam" id="PF14530"/>
    </source>
</evidence>
<evidence type="ECO:0000313" key="3">
    <source>
        <dbReference type="Proteomes" id="UP001596138"/>
    </source>
</evidence>
<dbReference type="CDD" id="cd00657">
    <property type="entry name" value="Ferritin_like"/>
    <property type="match status" value="1"/>
</dbReference>
<sequence length="142" mass="15071">MTASPSNEAEIERLDDVLDGTDSAVYAYGLVAARLDADGAAEALDDMARHRAHRDRLRARITLLGGTPRAAAPAYTPPFEVDDALSARRLAALVEDRLAGQWAGLAAAADTQRRLDAALVAQECAVRCVDWSGKAPVWNGAT</sequence>
<accession>A0ABW1SZU7</accession>